<dbReference type="CDD" id="cd00570">
    <property type="entry name" value="GST_N_family"/>
    <property type="match status" value="1"/>
</dbReference>
<dbReference type="SFLD" id="SFLDS00019">
    <property type="entry name" value="Glutathione_Transferase_(cytos"/>
    <property type="match status" value="1"/>
</dbReference>
<dbReference type="InterPro" id="IPR004045">
    <property type="entry name" value="Glutathione_S-Trfase_N"/>
</dbReference>
<dbReference type="InterPro" id="IPR036282">
    <property type="entry name" value="Glutathione-S-Trfase_C_sf"/>
</dbReference>
<dbReference type="RefSeq" id="WP_057218631.1">
    <property type="nucleotide sequence ID" value="NZ_CP083373.1"/>
</dbReference>
<sequence>MLTLYIHPLASFCHKVLISLYESELVFEARTVDFSDPGSAAAHFERWPVGKIPVLHDSATGRVVPETSIIIEYLQTRYPEQFRFLPDDARLRLDTRLWDRFYDLHVSVPMQKIVTDRIRPAGAGDPYGVAEAHEALETAYAMIETQLSGKAWAVGDDFTLADCAAFPALFFASVVHPIGGVRPALSSYLDRLLSRPSVARVMDEARPFFRFFPYKEALPERFREKTE</sequence>
<name>A0AAW4FMX1_9HYPH</name>
<evidence type="ECO:0000259" key="1">
    <source>
        <dbReference type="PROSITE" id="PS50404"/>
    </source>
</evidence>
<dbReference type="Pfam" id="PF13410">
    <property type="entry name" value="GST_C_2"/>
    <property type="match status" value="1"/>
</dbReference>
<reference evidence="3 4" key="1">
    <citation type="submission" date="2020-01" db="EMBL/GenBank/DDBJ databases">
        <title>Draft genome assembly of Ensifer adhaerens T173.</title>
        <authorList>
            <person name="Craig J.E."/>
            <person name="Stinchcombe J.R."/>
        </authorList>
    </citation>
    <scope>NUCLEOTIDE SEQUENCE [LARGE SCALE GENOMIC DNA]</scope>
    <source>
        <strain evidence="3 4">T173</strain>
    </source>
</reference>
<keyword evidence="4" id="KW-1185">Reference proteome</keyword>
<dbReference type="Proteomes" id="UP000744980">
    <property type="component" value="Unassembled WGS sequence"/>
</dbReference>
<dbReference type="PANTHER" id="PTHR44051:SF8">
    <property type="entry name" value="GLUTATHIONE S-TRANSFERASE GSTA"/>
    <property type="match status" value="1"/>
</dbReference>
<dbReference type="InterPro" id="IPR036249">
    <property type="entry name" value="Thioredoxin-like_sf"/>
</dbReference>
<dbReference type="SUPFAM" id="SSF52833">
    <property type="entry name" value="Thioredoxin-like"/>
    <property type="match status" value="1"/>
</dbReference>
<protein>
    <submittedName>
        <fullName evidence="3">Glutathione S-transferase family protein</fullName>
    </submittedName>
</protein>
<proteinExistence type="predicted"/>
<dbReference type="CDD" id="cd00299">
    <property type="entry name" value="GST_C_family"/>
    <property type="match status" value="1"/>
</dbReference>
<dbReference type="EMBL" id="WXFA01000011">
    <property type="protein sequence ID" value="MBM3092784.1"/>
    <property type="molecule type" value="Genomic_DNA"/>
</dbReference>
<dbReference type="Gene3D" id="3.40.30.10">
    <property type="entry name" value="Glutaredoxin"/>
    <property type="match status" value="1"/>
</dbReference>
<feature type="domain" description="GST C-terminal" evidence="2">
    <location>
        <begin position="88"/>
        <end position="211"/>
    </location>
</feature>
<gene>
    <name evidence="3" type="ORF">GFB56_18505</name>
</gene>
<comment type="caution">
    <text evidence="3">The sequence shown here is derived from an EMBL/GenBank/DDBJ whole genome shotgun (WGS) entry which is preliminary data.</text>
</comment>
<dbReference type="SFLD" id="SFLDG00358">
    <property type="entry name" value="Main_(cytGST)"/>
    <property type="match status" value="1"/>
</dbReference>
<evidence type="ECO:0000259" key="2">
    <source>
        <dbReference type="PROSITE" id="PS50405"/>
    </source>
</evidence>
<dbReference type="PROSITE" id="PS50404">
    <property type="entry name" value="GST_NTER"/>
    <property type="match status" value="1"/>
</dbReference>
<dbReference type="PROSITE" id="PS50405">
    <property type="entry name" value="GST_CTER"/>
    <property type="match status" value="1"/>
</dbReference>
<dbReference type="InterPro" id="IPR040079">
    <property type="entry name" value="Glutathione_S-Trfase"/>
</dbReference>
<dbReference type="Gene3D" id="1.20.1050.10">
    <property type="match status" value="1"/>
</dbReference>
<evidence type="ECO:0000313" key="3">
    <source>
        <dbReference type="EMBL" id="MBM3092784.1"/>
    </source>
</evidence>
<feature type="domain" description="GST N-terminal" evidence="1">
    <location>
        <begin position="1"/>
        <end position="82"/>
    </location>
</feature>
<accession>A0AAW4FMX1</accession>
<dbReference type="InterPro" id="IPR010987">
    <property type="entry name" value="Glutathione-S-Trfase_C-like"/>
</dbReference>
<dbReference type="Pfam" id="PF13409">
    <property type="entry name" value="GST_N_2"/>
    <property type="match status" value="1"/>
</dbReference>
<evidence type="ECO:0000313" key="4">
    <source>
        <dbReference type="Proteomes" id="UP000744980"/>
    </source>
</evidence>
<organism evidence="3 4">
    <name type="scientific">Ensifer canadensis</name>
    <dbReference type="NCBI Taxonomy" id="555315"/>
    <lineage>
        <taxon>Bacteria</taxon>
        <taxon>Pseudomonadati</taxon>
        <taxon>Pseudomonadota</taxon>
        <taxon>Alphaproteobacteria</taxon>
        <taxon>Hyphomicrobiales</taxon>
        <taxon>Rhizobiaceae</taxon>
        <taxon>Sinorhizobium/Ensifer group</taxon>
        <taxon>Ensifer</taxon>
    </lineage>
</organism>
<dbReference type="AlphaFoldDB" id="A0AAW4FMX1"/>
<dbReference type="PANTHER" id="PTHR44051">
    <property type="entry name" value="GLUTATHIONE S-TRANSFERASE-RELATED"/>
    <property type="match status" value="1"/>
</dbReference>
<dbReference type="SUPFAM" id="SSF47616">
    <property type="entry name" value="GST C-terminal domain-like"/>
    <property type="match status" value="1"/>
</dbReference>